<feature type="domain" description="BIG2" evidence="1">
    <location>
        <begin position="401"/>
        <end position="478"/>
    </location>
</feature>
<dbReference type="GeneID" id="18562869"/>
<accession>M1F270</accession>
<dbReference type="Pfam" id="PF07484">
    <property type="entry name" value="Collar"/>
    <property type="match status" value="1"/>
</dbReference>
<dbReference type="SMART" id="SM00635">
    <property type="entry name" value="BID_2"/>
    <property type="match status" value="2"/>
</dbReference>
<feature type="domain" description="BIG2" evidence="1">
    <location>
        <begin position="318"/>
        <end position="396"/>
    </location>
</feature>
<dbReference type="InterPro" id="IPR037053">
    <property type="entry name" value="Phage_tail_collar_dom_sf"/>
</dbReference>
<dbReference type="SUPFAM" id="SSF49373">
    <property type="entry name" value="Invasin/intimin cell-adhesion fragments"/>
    <property type="match status" value="2"/>
</dbReference>
<evidence type="ECO:0000313" key="2">
    <source>
        <dbReference type="EMBL" id="AFH20911.1"/>
    </source>
</evidence>
<dbReference type="Proteomes" id="UP000011829">
    <property type="component" value="Segment"/>
</dbReference>
<dbReference type="InterPro" id="IPR008964">
    <property type="entry name" value="Invasin/intimin_cell_adhesion"/>
</dbReference>
<dbReference type="SUPFAM" id="SSF58113">
    <property type="entry name" value="Apolipoprotein A-I"/>
    <property type="match status" value="1"/>
</dbReference>
<keyword evidence="3" id="KW-1185">Reference proteome</keyword>
<dbReference type="Gene3D" id="1.20.58.130">
    <property type="match status" value="1"/>
</dbReference>
<dbReference type="EMBL" id="JQ691611">
    <property type="protein sequence ID" value="AFH20911.1"/>
    <property type="molecule type" value="Genomic_DNA"/>
</dbReference>
<dbReference type="Gene3D" id="3.90.1340.10">
    <property type="entry name" value="Phage tail collar domain"/>
    <property type="match status" value="1"/>
</dbReference>
<dbReference type="RefSeq" id="YP_009014989.1">
    <property type="nucleotide sequence ID" value="NC_023717.1"/>
</dbReference>
<evidence type="ECO:0000259" key="1">
    <source>
        <dbReference type="SMART" id="SM00635"/>
    </source>
</evidence>
<dbReference type="Pfam" id="PF02368">
    <property type="entry name" value="Big_2"/>
    <property type="match status" value="2"/>
</dbReference>
<gene>
    <name evidence="2" type="ORF">CR9_027</name>
</gene>
<dbReference type="SUPFAM" id="SSF88874">
    <property type="entry name" value="Receptor-binding domain of short tail fibre protein gp12"/>
    <property type="match status" value="1"/>
</dbReference>
<dbReference type="KEGG" id="vg:18562869"/>
<dbReference type="InterPro" id="IPR003343">
    <property type="entry name" value="Big_2"/>
</dbReference>
<name>M1F270_9CAUD</name>
<evidence type="ECO:0000313" key="3">
    <source>
        <dbReference type="Proteomes" id="UP000011829"/>
    </source>
</evidence>
<sequence length="540" mass="58116">MARPTDPIYVWAREDVNLPGTGKPNKSKPIDDLLDKGYDKGQKPAAEEFNYILNQSSGWIDWIVNEKFPELEAEIARLLQELEARINQQLNVIRQDITNLQQSVADLKRYVDQKVLDLKNEIQGVRNDLTQLRQDFDSAIAQVNGRIDELEPRLVPIGAIIPWPGATPPNGWLECNGQVFNTGQNPKLYGVLGRNTVPDYRGLFLRGWAHGSPAYDEQPNRGLGSIQDDSLKAHEHYLQMVYQNASIPAGGSIISGPYPAGTVGYELKGAEKSDNYIVRLPLSTSKAMSEGGAETRPKNAAVMYIIKTDQAQSSGSQSPTAIVVSPDTISNRVGYSVQATANVLPSSIAGQYPVTWASQNPAVATVNSSGVITLVGAGTTNIIASISTGMNSVIQVTSYSVLTGLSVADPGNIQVDESKMLTVNRTPSNATEPLQYLTSNAGVAVVNSAGYVTGVSPGTATITVRGTLSGVSTTRAVTIVPEVVTPTLEDIKLGVQQRGDPLQAPPGCVVTYVRQKESAEYIEFKALLKQVNGEWVIVEG</sequence>
<protein>
    <submittedName>
        <fullName evidence="2">Ig-like domain-containing protein</fullName>
    </submittedName>
</protein>
<reference evidence="2 3" key="1">
    <citation type="submission" date="2012-02" db="EMBL/GenBank/DDBJ databases">
        <title>Complete Genome Sequence of Cronobacter sakazakii Bacteriophage CR9.</title>
        <authorList>
            <person name="Shin H."/>
            <person name="Lee J.-H."/>
            <person name="Kim Y."/>
            <person name="Ryu S."/>
        </authorList>
    </citation>
    <scope>NUCLEOTIDE SEQUENCE [LARGE SCALE GENOMIC DNA]</scope>
</reference>
<dbReference type="InterPro" id="IPR011083">
    <property type="entry name" value="Phage_tail_collar_dom"/>
</dbReference>
<dbReference type="OrthoDB" id="4151at10239"/>
<organism evidence="2 3">
    <name type="scientific">Cronobacter phage CR9</name>
    <dbReference type="NCBI Taxonomy" id="1162290"/>
    <lineage>
        <taxon>Viruses</taxon>
        <taxon>Duplodnaviria</taxon>
        <taxon>Heunggongvirae</taxon>
        <taxon>Uroviricota</taxon>
        <taxon>Caudoviricetes</taxon>
        <taxon>Vequintavirinae</taxon>
        <taxon>Certrevirus</taxon>
        <taxon>Certrevirus CR9</taxon>
    </lineage>
</organism>
<dbReference type="Gene3D" id="2.60.40.1080">
    <property type="match status" value="2"/>
</dbReference>
<proteinExistence type="predicted"/>